<evidence type="ECO:0000313" key="2">
    <source>
        <dbReference type="Proteomes" id="UP000466619"/>
    </source>
</evidence>
<name>A0ABX0AS16_9GAMM</name>
<reference evidence="1 2" key="1">
    <citation type="submission" date="2019-12" db="EMBL/GenBank/DDBJ databases">
        <title>Engineering Photorhabdus to improve their lethality against agricultural pests.</title>
        <authorList>
            <person name="Machado R.A.R."/>
        </authorList>
    </citation>
    <scope>NUCLEOTIDE SEQUENCE [LARGE SCALE GENOMIC DNA]</scope>
    <source>
        <strain evidence="1 2">M-CN4</strain>
    </source>
</reference>
<proteinExistence type="predicted"/>
<sequence>MTEYDVVALKAAAAKIEVVAVNAARSVTKGTKSTVNESVRINANDLKLTKTVENHLIDINKAGDRVRPYGDSRALMQEIMDSKLPSTDPRGVPGALRWDVPGMMNGREGTYELVVDPKTNTVLHFLFKSGQ</sequence>
<keyword evidence="2" id="KW-1185">Reference proteome</keyword>
<protein>
    <submittedName>
        <fullName evidence="1">Uncharacterized protein</fullName>
    </submittedName>
</protein>
<dbReference type="EMBL" id="WSFC01000106">
    <property type="protein sequence ID" value="NDL05876.1"/>
    <property type="molecule type" value="Genomic_DNA"/>
</dbReference>
<dbReference type="RefSeq" id="WP_162121005.1">
    <property type="nucleotide sequence ID" value="NZ_CAWPJS010000106.1"/>
</dbReference>
<gene>
    <name evidence="1" type="ORF">GPY48_22865</name>
</gene>
<organism evidence="1 2">
    <name type="scientific">Photorhabdus bodei</name>
    <dbReference type="NCBI Taxonomy" id="2029681"/>
    <lineage>
        <taxon>Bacteria</taxon>
        <taxon>Pseudomonadati</taxon>
        <taxon>Pseudomonadota</taxon>
        <taxon>Gammaproteobacteria</taxon>
        <taxon>Enterobacterales</taxon>
        <taxon>Morganellaceae</taxon>
        <taxon>Photorhabdus</taxon>
    </lineage>
</organism>
<comment type="caution">
    <text evidence="1">The sequence shown here is derived from an EMBL/GenBank/DDBJ whole genome shotgun (WGS) entry which is preliminary data.</text>
</comment>
<evidence type="ECO:0000313" key="1">
    <source>
        <dbReference type="EMBL" id="NDL05876.1"/>
    </source>
</evidence>
<accession>A0ABX0AS16</accession>
<dbReference type="Proteomes" id="UP000466619">
    <property type="component" value="Unassembled WGS sequence"/>
</dbReference>